<dbReference type="GO" id="GO:0030416">
    <property type="term" value="P:methylamine metabolic process"/>
    <property type="evidence" value="ECO:0007669"/>
    <property type="project" value="InterPro"/>
</dbReference>
<dbReference type="PANTHER" id="PTHR36974">
    <property type="entry name" value="MEMBRANE PROTEIN-RELATED"/>
    <property type="match status" value="1"/>
</dbReference>
<keyword evidence="1" id="KW-0812">Transmembrane</keyword>
<evidence type="ECO:0000313" key="2">
    <source>
        <dbReference type="EMBL" id="ALO68144.1"/>
    </source>
</evidence>
<keyword evidence="1" id="KW-1133">Transmembrane helix</keyword>
<dbReference type="OrthoDB" id="9788974at2"/>
<evidence type="ECO:0008006" key="4">
    <source>
        <dbReference type="Google" id="ProtNLM"/>
    </source>
</evidence>
<gene>
    <name evidence="2" type="ORF">AS189_18640</name>
</gene>
<dbReference type="EMBL" id="CP013200">
    <property type="protein sequence ID" value="ALO68144.1"/>
    <property type="molecule type" value="Genomic_DNA"/>
</dbReference>
<feature type="transmembrane region" description="Helical" evidence="1">
    <location>
        <begin position="25"/>
        <end position="43"/>
    </location>
</feature>
<reference evidence="2 3" key="2">
    <citation type="journal article" date="2016" name="J. Biotechnol.">
        <title>Complete genome sequence of Arthrobacter alpinus ERGS4:06, a yellow pigmented bacterium tolerant to cold and radiations isolated from Sikkim Himalaya.</title>
        <authorList>
            <person name="Kumar R."/>
            <person name="Singh D."/>
            <person name="Swarnkar M.K."/>
            <person name="Singh A.K."/>
            <person name="Kumar S."/>
        </authorList>
    </citation>
    <scope>NUCLEOTIDE SEQUENCE [LARGE SCALE GENOMIC DNA]</scope>
    <source>
        <strain evidence="2 3">ERGS4:06</strain>
    </source>
</reference>
<dbReference type="AlphaFoldDB" id="A0A0S2M3P3"/>
<feature type="transmembrane region" description="Helical" evidence="1">
    <location>
        <begin position="124"/>
        <end position="144"/>
    </location>
</feature>
<dbReference type="RefSeq" id="WP_062292407.1">
    <property type="nucleotide sequence ID" value="NZ_CP013200.1"/>
</dbReference>
<evidence type="ECO:0000313" key="3">
    <source>
        <dbReference type="Proteomes" id="UP000059574"/>
    </source>
</evidence>
<name>A0A0S2M3P3_9MICC</name>
<dbReference type="PANTHER" id="PTHR36974:SF1">
    <property type="entry name" value="DOXX FAMILY MEMBRANE PROTEIN"/>
    <property type="match status" value="1"/>
</dbReference>
<keyword evidence="1" id="KW-0472">Membrane</keyword>
<feature type="transmembrane region" description="Helical" evidence="1">
    <location>
        <begin position="89"/>
        <end position="109"/>
    </location>
</feature>
<accession>A0A0S2M3P3</accession>
<evidence type="ECO:0000256" key="1">
    <source>
        <dbReference type="SAM" id="Phobius"/>
    </source>
</evidence>
<organism evidence="2 3">
    <name type="scientific">Arthrobacter alpinus</name>
    <dbReference type="NCBI Taxonomy" id="656366"/>
    <lineage>
        <taxon>Bacteria</taxon>
        <taxon>Bacillati</taxon>
        <taxon>Actinomycetota</taxon>
        <taxon>Actinomycetes</taxon>
        <taxon>Micrococcales</taxon>
        <taxon>Micrococcaceae</taxon>
        <taxon>Arthrobacter</taxon>
    </lineage>
</organism>
<dbReference type="GO" id="GO:0016020">
    <property type="term" value="C:membrane"/>
    <property type="evidence" value="ECO:0007669"/>
    <property type="project" value="UniProtKB-SubCell"/>
</dbReference>
<sequence>MTDHGKTFLARLVAPSGRTSTGRTIVRLVLGAMLAFAGVSHLTVAREEFQAQVPKFVPLDADLVVVASGIVEITLGAALMLLARRRVPVGWVVALFFIAVFPGNIAQWLHARDGFGLDTDSKRLVRLFFQPALIAVTLWSTGAWKDRPRVSSTHSITPQDDRK</sequence>
<dbReference type="Proteomes" id="UP000059574">
    <property type="component" value="Chromosome"/>
</dbReference>
<proteinExistence type="predicted"/>
<protein>
    <recommendedName>
        <fullName evidence="4">DoxX family membrane protein</fullName>
    </recommendedName>
</protein>
<reference evidence="3" key="1">
    <citation type="submission" date="2015-11" db="EMBL/GenBank/DDBJ databases">
        <authorList>
            <person name="Kumar R."/>
            <person name="Singh D."/>
            <person name="Swarnkar M.K."/>
            <person name="Singh A.K."/>
            <person name="Kumar S."/>
        </authorList>
    </citation>
    <scope>NUCLEOTIDE SEQUENCE [LARGE SCALE GENOMIC DNA]</scope>
    <source>
        <strain evidence="3">ERGS4:06</strain>
    </source>
</reference>
<feature type="transmembrane region" description="Helical" evidence="1">
    <location>
        <begin position="63"/>
        <end position="82"/>
    </location>
</feature>